<dbReference type="InterPro" id="IPR001841">
    <property type="entry name" value="Znf_RING"/>
</dbReference>
<dbReference type="PROSITE" id="PS50089">
    <property type="entry name" value="ZF_RING_2"/>
    <property type="match status" value="1"/>
</dbReference>
<evidence type="ECO:0000313" key="7">
    <source>
        <dbReference type="EMBL" id="KAF6047251.1"/>
    </source>
</evidence>
<comment type="caution">
    <text evidence="7">The sequence shown here is derived from an EMBL/GenBank/DDBJ whole genome shotgun (WGS) entry which is preliminary data.</text>
</comment>
<keyword evidence="3" id="KW-0862">Zinc</keyword>
<dbReference type="Pfam" id="PF13445">
    <property type="entry name" value="zf-RING_UBOX"/>
    <property type="match status" value="1"/>
</dbReference>
<dbReference type="SUPFAM" id="SSF49599">
    <property type="entry name" value="TRAF domain-like"/>
    <property type="match status" value="1"/>
</dbReference>
<evidence type="ECO:0000256" key="1">
    <source>
        <dbReference type="ARBA" id="ARBA00022723"/>
    </source>
</evidence>
<reference evidence="7" key="1">
    <citation type="submission" date="2020-03" db="EMBL/GenBank/DDBJ databases">
        <title>FDA dAtabase for Regulatory Grade micrObial Sequences (FDA-ARGOS): Supporting development and validation of Infectious Disease Dx tests.</title>
        <authorList>
            <person name="Campos J."/>
            <person name="Goldberg B."/>
            <person name="Tallon L."/>
            <person name="Sadzewicz L."/>
            <person name="Vavikolanu K."/>
            <person name="Mehta A."/>
            <person name="Aluvathingal J."/>
            <person name="Nadendla S."/>
            <person name="Nandy P."/>
            <person name="Geyer C."/>
            <person name="Yan Y."/>
            <person name="Sichtig H."/>
        </authorList>
    </citation>
    <scope>NUCLEOTIDE SEQUENCE [LARGE SCALE GENOMIC DNA]</scope>
    <source>
        <strain evidence="7">FDAARGOS_652</strain>
    </source>
</reference>
<dbReference type="InterPro" id="IPR013083">
    <property type="entry name" value="Znf_RING/FYVE/PHD"/>
</dbReference>
<dbReference type="InterPro" id="IPR017907">
    <property type="entry name" value="Znf_RING_CS"/>
</dbReference>
<keyword evidence="5" id="KW-0175">Coiled coil</keyword>
<dbReference type="PANTHER" id="PTHR10131:SF94">
    <property type="entry name" value="TNF RECEPTOR-ASSOCIATED FACTOR 4"/>
    <property type="match status" value="1"/>
</dbReference>
<feature type="coiled-coil region" evidence="5">
    <location>
        <begin position="280"/>
        <end position="307"/>
    </location>
</feature>
<evidence type="ECO:0000256" key="2">
    <source>
        <dbReference type="ARBA" id="ARBA00022771"/>
    </source>
</evidence>
<gene>
    <name evidence="7" type="ORF">FOB60_004787</name>
</gene>
<dbReference type="InterPro" id="IPR027370">
    <property type="entry name" value="Znf-RING_euk"/>
</dbReference>
<dbReference type="SMART" id="SM00184">
    <property type="entry name" value="RING"/>
    <property type="match status" value="1"/>
</dbReference>
<dbReference type="EMBL" id="JABWAB010000007">
    <property type="protein sequence ID" value="KAF6047251.1"/>
    <property type="molecule type" value="Genomic_DNA"/>
</dbReference>
<organism evidence="7 8">
    <name type="scientific">Candida parapsilosis</name>
    <name type="common">Yeast</name>
    <dbReference type="NCBI Taxonomy" id="5480"/>
    <lineage>
        <taxon>Eukaryota</taxon>
        <taxon>Fungi</taxon>
        <taxon>Dikarya</taxon>
        <taxon>Ascomycota</taxon>
        <taxon>Saccharomycotina</taxon>
        <taxon>Pichiomycetes</taxon>
        <taxon>Debaryomycetaceae</taxon>
        <taxon>Candida/Lodderomyces clade</taxon>
        <taxon>Candida</taxon>
    </lineage>
</organism>
<proteinExistence type="predicted"/>
<dbReference type="Gene3D" id="3.30.40.10">
    <property type="entry name" value="Zinc/RING finger domain, C3HC4 (zinc finger)"/>
    <property type="match status" value="2"/>
</dbReference>
<protein>
    <submittedName>
        <fullName evidence="7">Zinc finger, C3HC4 type (RING finger) family protein</fullName>
    </submittedName>
</protein>
<evidence type="ECO:0000256" key="4">
    <source>
        <dbReference type="PROSITE-ProRule" id="PRU00175"/>
    </source>
</evidence>
<accession>A0A8X7T987</accession>
<keyword evidence="1" id="KW-0479">Metal-binding</keyword>
<dbReference type="Proteomes" id="UP000590412">
    <property type="component" value="Unassembled WGS sequence"/>
</dbReference>
<dbReference type="PANTHER" id="PTHR10131">
    <property type="entry name" value="TNF RECEPTOR ASSOCIATED FACTOR"/>
    <property type="match status" value="1"/>
</dbReference>
<name>A0A8X7T987_CANPA</name>
<dbReference type="PROSITE" id="PS00518">
    <property type="entry name" value="ZF_RING_1"/>
    <property type="match status" value="1"/>
</dbReference>
<evidence type="ECO:0000259" key="6">
    <source>
        <dbReference type="PROSITE" id="PS50089"/>
    </source>
</evidence>
<keyword evidence="2 4" id="KW-0863">Zinc-finger</keyword>
<evidence type="ECO:0000256" key="5">
    <source>
        <dbReference type="SAM" id="Coils"/>
    </source>
</evidence>
<feature type="domain" description="RING-type" evidence="6">
    <location>
        <begin position="49"/>
        <end position="96"/>
    </location>
</feature>
<dbReference type="SUPFAM" id="SSF57850">
    <property type="entry name" value="RING/U-box"/>
    <property type="match status" value="1"/>
</dbReference>
<dbReference type="GO" id="GO:0008270">
    <property type="term" value="F:zinc ion binding"/>
    <property type="evidence" value="ECO:0007669"/>
    <property type="project" value="UniProtKB-KW"/>
</dbReference>
<evidence type="ECO:0000313" key="8">
    <source>
        <dbReference type="Proteomes" id="UP000590412"/>
    </source>
</evidence>
<dbReference type="AlphaFoldDB" id="A0A8X7T987"/>
<sequence length="453" mass="52296">MEELDNLETRYNDTITIKDYPTSFNLLDNDSSPDIRNLRYKTNTDHLNCPICQQPFITPLTTICGHTFCKECILEFVKSLKNGSNSSRGGHCPLDRTPIDPANINDLFPTPLIVTNLVDDLKVYCLNSERGCDWSGSRWEVDHHVTEVCLYTGVKCGGKRDNNKECELIVERRFMKDVETNECVHKLFKCEFCDTELTKIDEEEHLEHECLYNYKMCELCGNDSISQKNMTKHQENCIKMGKVKCPAHEIGCRWVGSNETSLEIHLQNGNCQLNQFLPFYNAMNDRMTTLESENSFLQRQLNKILDSIIQGKITNLGYNEGLEEINKYSGEEDQDKLIYLNFELDRLKFEINEKLIPFINRSKISDQENMIKNLVNDNFMMREDMNLQRMMINSLRKQLQFMLFSRNRGVGGVGGVGGIGSTMPSTMHGDDFGSDMYELESRNSSEERFNLKL</sequence>
<evidence type="ECO:0000256" key="3">
    <source>
        <dbReference type="ARBA" id="ARBA00022833"/>
    </source>
</evidence>
<dbReference type="OrthoDB" id="1630758at2759"/>